<dbReference type="GO" id="GO:0005737">
    <property type="term" value="C:cytoplasm"/>
    <property type="evidence" value="ECO:0007669"/>
    <property type="project" value="TreeGrafter"/>
</dbReference>
<sequence>MAIQLNVRFKLVMIFFFAQSHSHLVFPPGSDVGYIVPDAEEQQSLQGKTDYPDVPHNELAEDQVILHTRQTREDSESGGKSSSYSDLWYPHRIVDAGLPIQHQTDVSNTVPESLLDDKHGVKMGVKDVHCDDGQYEERVPSYGDHRPIWPAFGEYKFVPPQRWLHNIEHGAVVMLYHPCTQPHLVAQLRTLVTGCLYKHVITPYTPLTPAKPLALVAWGCRMEMAYVDATQVKDFIRSHALKGPEGILRKQGLYTEGLVQASHVPEGHSDEGLELCPQ</sequence>
<dbReference type="GeneID" id="108665218"/>
<gene>
    <name evidence="3" type="primary">LOC108665218</name>
</gene>
<dbReference type="KEGG" id="hazt:108665218"/>
<feature type="signal peptide" evidence="1">
    <location>
        <begin position="1"/>
        <end position="22"/>
    </location>
</feature>
<keyword evidence="1" id="KW-0732">Signal</keyword>
<dbReference type="RefSeq" id="XP_047740934.1">
    <property type="nucleotide sequence ID" value="XM_047884978.1"/>
</dbReference>
<evidence type="ECO:0000256" key="1">
    <source>
        <dbReference type="SAM" id="SignalP"/>
    </source>
</evidence>
<accession>A0A979FXN9</accession>
<feature type="chain" id="PRO_5037447730" evidence="1">
    <location>
        <begin position="23"/>
        <end position="278"/>
    </location>
</feature>
<evidence type="ECO:0000313" key="3">
    <source>
        <dbReference type="RefSeq" id="XP_047740934.1"/>
    </source>
</evidence>
<dbReference type="OrthoDB" id="5960270at2759"/>
<protein>
    <submittedName>
        <fullName evidence="3">Uncharacterized protein LOC108665218</fullName>
    </submittedName>
</protein>
<dbReference type="PANTHER" id="PTHR34179">
    <property type="entry name" value="TUMOR PROTEIN P53-INDUCIBLE PROTEIN 13"/>
    <property type="match status" value="1"/>
</dbReference>
<proteinExistence type="predicted"/>
<reference evidence="3" key="1">
    <citation type="submission" date="2025-08" db="UniProtKB">
        <authorList>
            <consortium name="RefSeq"/>
        </authorList>
    </citation>
    <scope>IDENTIFICATION</scope>
    <source>
        <tissue evidence="3">Whole organism</tissue>
    </source>
</reference>
<dbReference type="Proteomes" id="UP000694843">
    <property type="component" value="Unplaced"/>
</dbReference>
<name>A0A979FXN9_HYAAZ</name>
<dbReference type="AlphaFoldDB" id="A0A979FXN9"/>
<evidence type="ECO:0000313" key="2">
    <source>
        <dbReference type="Proteomes" id="UP000694843"/>
    </source>
</evidence>
<dbReference type="PANTHER" id="PTHR34179:SF1">
    <property type="entry name" value="TUMOR PROTEIN P53-INDUCIBLE PROTEIN 13"/>
    <property type="match status" value="1"/>
</dbReference>
<organism evidence="2 3">
    <name type="scientific">Hyalella azteca</name>
    <name type="common">Amphipod</name>
    <dbReference type="NCBI Taxonomy" id="294128"/>
    <lineage>
        <taxon>Eukaryota</taxon>
        <taxon>Metazoa</taxon>
        <taxon>Ecdysozoa</taxon>
        <taxon>Arthropoda</taxon>
        <taxon>Crustacea</taxon>
        <taxon>Multicrustacea</taxon>
        <taxon>Malacostraca</taxon>
        <taxon>Eumalacostraca</taxon>
        <taxon>Peracarida</taxon>
        <taxon>Amphipoda</taxon>
        <taxon>Senticaudata</taxon>
        <taxon>Talitrida</taxon>
        <taxon>Talitroidea</taxon>
        <taxon>Hyalellidae</taxon>
        <taxon>Hyalella</taxon>
    </lineage>
</organism>
<keyword evidence="2" id="KW-1185">Reference proteome</keyword>
<dbReference type="InterPro" id="IPR021454">
    <property type="entry name" value="DUF3105"/>
</dbReference>
<dbReference type="Pfam" id="PF11303">
    <property type="entry name" value="DUF3105"/>
    <property type="match status" value="1"/>
</dbReference>